<proteinExistence type="predicted"/>
<dbReference type="InterPro" id="IPR036397">
    <property type="entry name" value="RNaseH_sf"/>
</dbReference>
<comment type="caution">
    <text evidence="2">The sequence shown here is derived from an EMBL/GenBank/DDBJ whole genome shotgun (WGS) entry which is preliminary data.</text>
</comment>
<protein>
    <recommendedName>
        <fullName evidence="1">Integrase catalytic domain-containing protein</fullName>
    </recommendedName>
</protein>
<feature type="domain" description="Integrase catalytic" evidence="1">
    <location>
        <begin position="1"/>
        <end position="115"/>
    </location>
</feature>
<evidence type="ECO:0000259" key="1">
    <source>
        <dbReference type="PROSITE" id="PS50994"/>
    </source>
</evidence>
<dbReference type="AlphaFoldDB" id="A0ABD1C209"/>
<evidence type="ECO:0000313" key="2">
    <source>
        <dbReference type="EMBL" id="KAL1223492.1"/>
    </source>
</evidence>
<dbReference type="Proteomes" id="UP001558713">
    <property type="component" value="Unassembled WGS sequence"/>
</dbReference>
<dbReference type="PANTHER" id="PTHR35046:SF26">
    <property type="entry name" value="RNA-DIRECTED DNA POLYMERASE"/>
    <property type="match status" value="1"/>
</dbReference>
<evidence type="ECO:0000313" key="3">
    <source>
        <dbReference type="Proteomes" id="UP001558713"/>
    </source>
</evidence>
<dbReference type="Gene3D" id="3.30.420.10">
    <property type="entry name" value="Ribonuclease H-like superfamily/Ribonuclease H"/>
    <property type="match status" value="1"/>
</dbReference>
<dbReference type="InterPro" id="IPR001584">
    <property type="entry name" value="Integrase_cat-core"/>
</dbReference>
<dbReference type="SUPFAM" id="SSF53098">
    <property type="entry name" value="Ribonuclease H-like"/>
    <property type="match status" value="1"/>
</dbReference>
<dbReference type="InterPro" id="IPR012337">
    <property type="entry name" value="RNaseH-like_sf"/>
</dbReference>
<dbReference type="PANTHER" id="PTHR35046">
    <property type="entry name" value="ZINC KNUCKLE (CCHC-TYPE) FAMILY PROTEIN"/>
    <property type="match status" value="1"/>
</dbReference>
<name>A0ABD1C209_CARAN</name>
<accession>A0ABD1C209</accession>
<sequence length="115" mass="13028">MTHFIPCSRYTDAIHVVGLFFKEIVRIHGIPTTIVSDRYPKLFGHFWRTLWKKLGTKLLFSTASHSQTYGQTEVANRTLGALLRATIGGNLKNYVECILLIEFAFNQAVHSATKC</sequence>
<organism evidence="2 3">
    <name type="scientific">Cardamine amara subsp. amara</name>
    <dbReference type="NCBI Taxonomy" id="228776"/>
    <lineage>
        <taxon>Eukaryota</taxon>
        <taxon>Viridiplantae</taxon>
        <taxon>Streptophyta</taxon>
        <taxon>Embryophyta</taxon>
        <taxon>Tracheophyta</taxon>
        <taxon>Spermatophyta</taxon>
        <taxon>Magnoliopsida</taxon>
        <taxon>eudicotyledons</taxon>
        <taxon>Gunneridae</taxon>
        <taxon>Pentapetalae</taxon>
        <taxon>rosids</taxon>
        <taxon>malvids</taxon>
        <taxon>Brassicales</taxon>
        <taxon>Brassicaceae</taxon>
        <taxon>Cardamineae</taxon>
        <taxon>Cardamine</taxon>
    </lineage>
</organism>
<reference evidence="2 3" key="1">
    <citation type="submission" date="2024-04" db="EMBL/GenBank/DDBJ databases">
        <title>Genome assembly C_amara_ONT_v2.</title>
        <authorList>
            <person name="Yant L."/>
            <person name="Moore C."/>
            <person name="Slenker M."/>
        </authorList>
    </citation>
    <scope>NUCLEOTIDE SEQUENCE [LARGE SCALE GENOMIC DNA]</scope>
    <source>
        <tissue evidence="2">Leaf</tissue>
    </source>
</reference>
<keyword evidence="3" id="KW-1185">Reference proteome</keyword>
<dbReference type="PROSITE" id="PS50994">
    <property type="entry name" value="INTEGRASE"/>
    <property type="match status" value="1"/>
</dbReference>
<dbReference type="EMBL" id="JBANAX010000074">
    <property type="protein sequence ID" value="KAL1223492.1"/>
    <property type="molecule type" value="Genomic_DNA"/>
</dbReference>
<gene>
    <name evidence="2" type="ORF">V5N11_003549</name>
</gene>